<dbReference type="Proteomes" id="UP000783213">
    <property type="component" value="Unassembled WGS sequence"/>
</dbReference>
<gene>
    <name evidence="10" type="ORF">EAE98_010325</name>
</gene>
<dbReference type="Pfam" id="PF00076">
    <property type="entry name" value="RRM_1"/>
    <property type="match status" value="1"/>
</dbReference>
<comment type="caution">
    <text evidence="10">The sequence shown here is derived from an EMBL/GenBank/DDBJ whole genome shotgun (WGS) entry which is preliminary data.</text>
</comment>
<feature type="region of interest" description="Disordered" evidence="7">
    <location>
        <begin position="673"/>
        <end position="718"/>
    </location>
</feature>
<evidence type="ECO:0000256" key="1">
    <source>
        <dbReference type="ARBA" id="ARBA00022723"/>
    </source>
</evidence>
<name>A0ABQ7I942_9HELO</name>
<evidence type="ECO:0000256" key="4">
    <source>
        <dbReference type="ARBA" id="ARBA00022884"/>
    </source>
</evidence>
<dbReference type="Pfam" id="PF00628">
    <property type="entry name" value="PHD"/>
    <property type="match status" value="1"/>
</dbReference>
<dbReference type="PROSITE" id="PS01359">
    <property type="entry name" value="ZF_PHD_1"/>
    <property type="match status" value="1"/>
</dbReference>
<dbReference type="RefSeq" id="XP_038805738.1">
    <property type="nucleotide sequence ID" value="XM_038957946.1"/>
</dbReference>
<dbReference type="InterPro" id="IPR019786">
    <property type="entry name" value="Zinc_finger_PHD-type_CS"/>
</dbReference>
<evidence type="ECO:0000259" key="9">
    <source>
        <dbReference type="PROSITE" id="PS50102"/>
    </source>
</evidence>
<dbReference type="SMART" id="SM00249">
    <property type="entry name" value="PHD"/>
    <property type="match status" value="1"/>
</dbReference>
<evidence type="ECO:0000256" key="3">
    <source>
        <dbReference type="ARBA" id="ARBA00022833"/>
    </source>
</evidence>
<dbReference type="InterPro" id="IPR001965">
    <property type="entry name" value="Znf_PHD"/>
</dbReference>
<dbReference type="Gene3D" id="3.30.40.10">
    <property type="entry name" value="Zinc/RING finger domain, C3HC4 (zinc finger)"/>
    <property type="match status" value="1"/>
</dbReference>
<keyword evidence="4 6" id="KW-0694">RNA-binding</keyword>
<evidence type="ECO:0000256" key="7">
    <source>
        <dbReference type="SAM" id="MobiDB-lite"/>
    </source>
</evidence>
<evidence type="ECO:0008006" key="12">
    <source>
        <dbReference type="Google" id="ProtNLM"/>
    </source>
</evidence>
<keyword evidence="11" id="KW-1185">Reference proteome</keyword>
<feature type="compositionally biased region" description="Polar residues" evidence="7">
    <location>
        <begin position="105"/>
        <end position="117"/>
    </location>
</feature>
<keyword evidence="2 5" id="KW-0863">Zinc-finger</keyword>
<dbReference type="InterPro" id="IPR011011">
    <property type="entry name" value="Znf_FYVE_PHD"/>
</dbReference>
<evidence type="ECO:0000256" key="6">
    <source>
        <dbReference type="PROSITE-ProRule" id="PRU00176"/>
    </source>
</evidence>
<dbReference type="GeneID" id="62237096"/>
<dbReference type="InterPro" id="IPR000504">
    <property type="entry name" value="RRM_dom"/>
</dbReference>
<evidence type="ECO:0000256" key="2">
    <source>
        <dbReference type="ARBA" id="ARBA00022771"/>
    </source>
</evidence>
<feature type="compositionally biased region" description="Polar residues" evidence="7">
    <location>
        <begin position="396"/>
        <end position="406"/>
    </location>
</feature>
<feature type="domain" description="PHD-type" evidence="8">
    <location>
        <begin position="617"/>
        <end position="665"/>
    </location>
</feature>
<feature type="compositionally biased region" description="Polar residues" evidence="7">
    <location>
        <begin position="1075"/>
        <end position="1091"/>
    </location>
</feature>
<dbReference type="InterPro" id="IPR035979">
    <property type="entry name" value="RBD_domain_sf"/>
</dbReference>
<dbReference type="SMART" id="SM00360">
    <property type="entry name" value="RRM"/>
    <property type="match status" value="1"/>
</dbReference>
<dbReference type="InterPro" id="IPR013083">
    <property type="entry name" value="Znf_RING/FYVE/PHD"/>
</dbReference>
<feature type="compositionally biased region" description="Polar residues" evidence="7">
    <location>
        <begin position="71"/>
        <end position="87"/>
    </location>
</feature>
<reference evidence="10 11" key="1">
    <citation type="journal article" date="2020" name="Genome Biol. Evol.">
        <title>Comparative genomics of Sclerotiniaceae.</title>
        <authorList>
            <person name="Valero Jimenez C.A."/>
            <person name="Steentjes M."/>
            <person name="Scholten O.E."/>
            <person name="Van Kan J.A.L."/>
        </authorList>
    </citation>
    <scope>NUCLEOTIDE SEQUENCE [LARGE SCALE GENOMIC DNA]</scope>
    <source>
        <strain evidence="10 11">B1</strain>
    </source>
</reference>
<evidence type="ECO:0000256" key="5">
    <source>
        <dbReference type="PROSITE-ProRule" id="PRU00146"/>
    </source>
</evidence>
<dbReference type="SUPFAM" id="SSF57903">
    <property type="entry name" value="FYVE/PHD zinc finger"/>
    <property type="match status" value="1"/>
</dbReference>
<feature type="region of interest" description="Disordered" evidence="7">
    <location>
        <begin position="42"/>
        <end position="117"/>
    </location>
</feature>
<dbReference type="PROSITE" id="PS50016">
    <property type="entry name" value="ZF_PHD_2"/>
    <property type="match status" value="1"/>
</dbReference>
<feature type="domain" description="RRM" evidence="9">
    <location>
        <begin position="902"/>
        <end position="979"/>
    </location>
</feature>
<evidence type="ECO:0000313" key="11">
    <source>
        <dbReference type="Proteomes" id="UP000783213"/>
    </source>
</evidence>
<keyword evidence="1" id="KW-0479">Metal-binding</keyword>
<sequence length="1107" mass="124462">MNSETFVERGSVEILNTNQPLNNINNAWQRSSACGKAVNPKFFESQNFPSNEPKIHRQPQGSPRERHPCSPQENGHNYSQNPFQAVSRSPKGPIAQSPLPENHPGASQSPLQAVTASSIVQRKSSLENSPSTSQNPVQANTTIPIVRYTQVASPDYADPRRVPGTDKNIYPRAPIKSEFQERYPQLVDFFKQAVDTHKVLKYHTSKINYELRLCGSTPANAVASVIIFCAEALFKCLRSLLGSKHIRRQYQLMNSSLWDKFQLAPSKPHPQVSAPIVLPFNVVYWREANTPTQRKSAMEQVVARNHSFLTMCGSLIKYGDRTSTLGLLISMDSKLYGLTVDHLFKDQQGEEQPTTANEAEVLYDEDDSEDSEPEWPWIDDVKYEDFENGECVSDAESVSSGGSHAKTTIDHGPTEQCGESISGRKVDILSVIDTTANLDWALIEFDNGYYERPNAFYSKDDPANPKFFRTLSAIPKTSDVNVFMISGVSGTRKGVMLNNKSYIGGKPNEDLCQAWNVILSDSDCVIDGECGSLIVDQESLEVYGHVVASNPLGEAYVVPLQDTFQQISNSLEAKDLSLPNPRVLMERLVTHYSQEGDSGVADKAKQILASMEEPEVERPCLMCDQSDQKNVLLSCNGCNASYHTHCIDLDNIPGGYWYCMKCVESGAFGQYDESQGPVRGSKSPSDSLGEQDKRLHSSSNSTIQSGNSSELPNPSLSANDQTTFLPQSNIVLPCEFIWNDCGVTFNSEDFENWFAHSLTHFKNLPPPSKCFCHFCDKEFEDIDNSYKNWRNRMIHSRDHFLDGKTNIQPDFLVIEYMWKNNLIDEADYTLTKQYIEYPSISNLILKGFETPESKYPIENHPDEGTSTDLGPSVSNQQEIPHIPYQRHNLPQMKSAEQNPPCSTLFVGNLPRDTSEEELMAMFSKQKGFRRLYFTSGPNRLMCFVEFEDVSFATKCIQDLNGMSLQNSTKGNIRLKFSRIPVHVRSGPSLEAEEVIPFLPSHHHHHRRSNCTSWSEWEWDHDRKQWQSHGTDSRGIIEWKFKRDQSTSTSSVAANMSDYGTIISPSAPNYEESRYNVDSSSLKQSEGYSGTEQPVSTQYPPTQYPPSQ</sequence>
<evidence type="ECO:0000259" key="8">
    <source>
        <dbReference type="PROSITE" id="PS50016"/>
    </source>
</evidence>
<accession>A0ABQ7I942</accession>
<dbReference type="InterPro" id="IPR019787">
    <property type="entry name" value="Znf_PHD-finger"/>
</dbReference>
<dbReference type="PANTHER" id="PTHR10501">
    <property type="entry name" value="U1 SMALL NUCLEAR RIBONUCLEOPROTEIN A/U2 SMALL NUCLEAR RIBONUCLEOPROTEIN B"/>
    <property type="match status" value="1"/>
</dbReference>
<dbReference type="PROSITE" id="PS50102">
    <property type="entry name" value="RRM"/>
    <property type="match status" value="1"/>
</dbReference>
<feature type="compositionally biased region" description="Low complexity" evidence="7">
    <location>
        <begin position="697"/>
        <end position="709"/>
    </location>
</feature>
<dbReference type="SUPFAM" id="SSF54928">
    <property type="entry name" value="RNA-binding domain, RBD"/>
    <property type="match status" value="1"/>
</dbReference>
<dbReference type="EMBL" id="RCSX01000035">
    <property type="protein sequence ID" value="KAF7917220.1"/>
    <property type="molecule type" value="Genomic_DNA"/>
</dbReference>
<evidence type="ECO:0000313" key="10">
    <source>
        <dbReference type="EMBL" id="KAF7917220.1"/>
    </source>
</evidence>
<dbReference type="Gene3D" id="3.30.70.330">
    <property type="match status" value="1"/>
</dbReference>
<organism evidence="10 11">
    <name type="scientific">Botrytis deweyae</name>
    <dbReference type="NCBI Taxonomy" id="2478750"/>
    <lineage>
        <taxon>Eukaryota</taxon>
        <taxon>Fungi</taxon>
        <taxon>Dikarya</taxon>
        <taxon>Ascomycota</taxon>
        <taxon>Pezizomycotina</taxon>
        <taxon>Leotiomycetes</taxon>
        <taxon>Helotiales</taxon>
        <taxon>Sclerotiniaceae</taxon>
        <taxon>Botrytis</taxon>
    </lineage>
</organism>
<feature type="region of interest" description="Disordered" evidence="7">
    <location>
        <begin position="1058"/>
        <end position="1107"/>
    </location>
</feature>
<proteinExistence type="predicted"/>
<protein>
    <recommendedName>
        <fullName evidence="12">PHD-type domain-containing protein</fullName>
    </recommendedName>
</protein>
<keyword evidence="3" id="KW-0862">Zinc</keyword>
<dbReference type="InterPro" id="IPR012677">
    <property type="entry name" value="Nucleotide-bd_a/b_plait_sf"/>
</dbReference>
<feature type="region of interest" description="Disordered" evidence="7">
    <location>
        <begin position="393"/>
        <end position="418"/>
    </location>
</feature>